<dbReference type="Pfam" id="PF13041">
    <property type="entry name" value="PPR_2"/>
    <property type="match status" value="1"/>
</dbReference>
<evidence type="ECO:0000256" key="3">
    <source>
        <dbReference type="PROSITE-ProRule" id="PRU00708"/>
    </source>
</evidence>
<dbReference type="PROSITE" id="PS51375">
    <property type="entry name" value="PPR"/>
    <property type="match status" value="9"/>
</dbReference>
<gene>
    <name evidence="4" type="ORF">WJX81_008217</name>
</gene>
<protein>
    <recommendedName>
        <fullName evidence="6">Pentacotripeptide-repeat region of PRORP domain-containing protein</fullName>
    </recommendedName>
</protein>
<dbReference type="Pfam" id="PF01535">
    <property type="entry name" value="PPR"/>
    <property type="match status" value="1"/>
</dbReference>
<keyword evidence="2" id="KW-0677">Repeat</keyword>
<dbReference type="Gene3D" id="1.25.40.10">
    <property type="entry name" value="Tetratricopeptide repeat domain"/>
    <property type="match status" value="5"/>
</dbReference>
<proteinExistence type="inferred from homology"/>
<feature type="repeat" description="PPR" evidence="3">
    <location>
        <begin position="509"/>
        <end position="543"/>
    </location>
</feature>
<feature type="repeat" description="PPR" evidence="3">
    <location>
        <begin position="364"/>
        <end position="398"/>
    </location>
</feature>
<feature type="repeat" description="PPR" evidence="3">
    <location>
        <begin position="187"/>
        <end position="221"/>
    </location>
</feature>
<evidence type="ECO:0000256" key="2">
    <source>
        <dbReference type="ARBA" id="ARBA00022737"/>
    </source>
</evidence>
<keyword evidence="5" id="KW-1185">Reference proteome</keyword>
<feature type="repeat" description="PPR" evidence="3">
    <location>
        <begin position="222"/>
        <end position="256"/>
    </location>
</feature>
<sequence length="589" mass="62109">MWTEADVRACRDVLWRALRRGDLRQALQAADAASAAGAALAPGQGDALLQELCHARWHGAAWRVYRAACERGGGLRYATYQALISSAFQAGEPDRAVQAFRGLQRSGLQPNLVTWCGVISALSKQRRRGVPAAARAHELWRELQASGLAARDAAACAIGMNACIGVGRLDEAAALLDAAVRAGVQLDARAYNVLLKGHARARDPGALAGIVAQMRQAQVQPSVVTYNTLVDAYTKAGWRNRARGALEQAQRAGARLDAWSYSPLVNGCCQAGDLAGALAVVAEMRAAGVAPNVVIWATLVDGAVRAGDLGAGEALLADMRAAGCRPNDYILNSLLRGYCCREGRPPEDALRLLRDMRGMGVAPTAVTFNTLMDACLARGAPAAVPRLFRALLGAGLAPDAVSYTTLVAAFARLGRPDDAVRAFGAMEADAAVVPDGAALGALADALARAGRMDASERALARALALADVAGLSPPVEATGAVLAGYARLQDTEAALGTLQRFVGAGGEPDGRMFDTLVDLCVRTGEFKRAMQVVRAMERLGAHVDKARIKRTLDAMIRRQQLAVSRPRQRPEALERLKAGEVMLGFFLAA</sequence>
<feature type="repeat" description="PPR" evidence="3">
    <location>
        <begin position="327"/>
        <end position="363"/>
    </location>
</feature>
<dbReference type="InterPro" id="IPR002885">
    <property type="entry name" value="PPR_rpt"/>
</dbReference>
<dbReference type="Pfam" id="PF12854">
    <property type="entry name" value="PPR_1"/>
    <property type="match status" value="1"/>
</dbReference>
<dbReference type="Pfam" id="PF13812">
    <property type="entry name" value="PPR_3"/>
    <property type="match status" value="3"/>
</dbReference>
<evidence type="ECO:0000313" key="5">
    <source>
        <dbReference type="Proteomes" id="UP001445335"/>
    </source>
</evidence>
<dbReference type="AlphaFoldDB" id="A0AAW1QVI5"/>
<evidence type="ECO:0008006" key="6">
    <source>
        <dbReference type="Google" id="ProtNLM"/>
    </source>
</evidence>
<comment type="similarity">
    <text evidence="1">Belongs to the PPR family. P subfamily.</text>
</comment>
<dbReference type="PANTHER" id="PTHR47447:SF17">
    <property type="entry name" value="OS12G0638900 PROTEIN"/>
    <property type="match status" value="1"/>
</dbReference>
<feature type="repeat" description="PPR" evidence="3">
    <location>
        <begin position="292"/>
        <end position="326"/>
    </location>
</feature>
<feature type="repeat" description="PPR" evidence="3">
    <location>
        <begin position="399"/>
        <end position="433"/>
    </location>
</feature>
<organism evidence="4 5">
    <name type="scientific">Elliptochloris bilobata</name>
    <dbReference type="NCBI Taxonomy" id="381761"/>
    <lineage>
        <taxon>Eukaryota</taxon>
        <taxon>Viridiplantae</taxon>
        <taxon>Chlorophyta</taxon>
        <taxon>core chlorophytes</taxon>
        <taxon>Trebouxiophyceae</taxon>
        <taxon>Trebouxiophyceae incertae sedis</taxon>
        <taxon>Elliptochloris clade</taxon>
        <taxon>Elliptochloris</taxon>
    </lineage>
</organism>
<accession>A0AAW1QVI5</accession>
<evidence type="ECO:0000256" key="1">
    <source>
        <dbReference type="ARBA" id="ARBA00007626"/>
    </source>
</evidence>
<evidence type="ECO:0000313" key="4">
    <source>
        <dbReference type="EMBL" id="KAK9825475.1"/>
    </source>
</evidence>
<feature type="repeat" description="PPR" evidence="3">
    <location>
        <begin position="76"/>
        <end position="110"/>
    </location>
</feature>
<comment type="caution">
    <text evidence="4">The sequence shown here is derived from an EMBL/GenBank/DDBJ whole genome shotgun (WGS) entry which is preliminary data.</text>
</comment>
<dbReference type="InterPro" id="IPR011990">
    <property type="entry name" value="TPR-like_helical_dom_sf"/>
</dbReference>
<reference evidence="4 5" key="1">
    <citation type="journal article" date="2024" name="Nat. Commun.">
        <title>Phylogenomics reveals the evolutionary origins of lichenization in chlorophyte algae.</title>
        <authorList>
            <person name="Puginier C."/>
            <person name="Libourel C."/>
            <person name="Otte J."/>
            <person name="Skaloud P."/>
            <person name="Haon M."/>
            <person name="Grisel S."/>
            <person name="Petersen M."/>
            <person name="Berrin J.G."/>
            <person name="Delaux P.M."/>
            <person name="Dal Grande F."/>
            <person name="Keller J."/>
        </authorList>
    </citation>
    <scope>NUCLEOTIDE SEQUENCE [LARGE SCALE GENOMIC DNA]</scope>
    <source>
        <strain evidence="4 5">SAG 245.80</strain>
    </source>
</reference>
<dbReference type="Proteomes" id="UP001445335">
    <property type="component" value="Unassembled WGS sequence"/>
</dbReference>
<dbReference type="NCBIfam" id="TIGR00756">
    <property type="entry name" value="PPR"/>
    <property type="match status" value="5"/>
</dbReference>
<name>A0AAW1QVI5_9CHLO</name>
<dbReference type="PANTHER" id="PTHR47447">
    <property type="entry name" value="OS03G0856100 PROTEIN"/>
    <property type="match status" value="1"/>
</dbReference>
<feature type="repeat" description="PPR" evidence="3">
    <location>
        <begin position="257"/>
        <end position="291"/>
    </location>
</feature>
<dbReference type="EMBL" id="JALJOU010000073">
    <property type="protein sequence ID" value="KAK9825475.1"/>
    <property type="molecule type" value="Genomic_DNA"/>
</dbReference>